<sequence length="139" mass="15745">MRDHTTFQLFKERFESEHLARTIVEPLLNRPQVRIGDDAEIGLSWQVLAGQPVGIFVASSLLCAARICKIEIALQAGSNEPMISEACWLRRSSRLIVLGARGTAPAMARIDIQISYNACRRYRSARSRRRDDMGNSTWR</sequence>
<evidence type="ECO:0000313" key="1">
    <source>
        <dbReference type="EMBL" id="CEG15164.1"/>
    </source>
</evidence>
<comment type="caution">
    <text evidence="1">The sequence shown here is derived from an EMBL/GenBank/DDBJ whole genome shotgun (WGS) entry which is preliminary data.</text>
</comment>
<accession>A0A0U4YIS8</accession>
<dbReference type="EMBL" id="CCXZ01000085">
    <property type="protein sequence ID" value="CEG15164.1"/>
    <property type="molecule type" value="Genomic_DNA"/>
</dbReference>
<gene>
    <name evidence="1" type="ORF">XAC3562_1750036</name>
</gene>
<name>A0A0U4YIS8_XANCI</name>
<proteinExistence type="predicted"/>
<protein>
    <submittedName>
        <fullName evidence="1">Uncharacterized protein</fullName>
    </submittedName>
</protein>
<dbReference type="AlphaFoldDB" id="A0A0U4YIS8"/>
<evidence type="ECO:0000313" key="2">
    <source>
        <dbReference type="Proteomes" id="UP000052230"/>
    </source>
</evidence>
<reference evidence="1 2" key="1">
    <citation type="submission" date="2014-09" db="EMBL/GenBank/DDBJ databases">
        <authorList>
            <person name="Regsiter A."/>
        </authorList>
    </citation>
    <scope>NUCLEOTIDE SEQUENCE [LARGE SCALE GENOMIC DNA]</scope>
</reference>
<organism evidence="1 2">
    <name type="scientific">Xanthomonas citri pv. citri</name>
    <dbReference type="NCBI Taxonomy" id="611301"/>
    <lineage>
        <taxon>Bacteria</taxon>
        <taxon>Pseudomonadati</taxon>
        <taxon>Pseudomonadota</taxon>
        <taxon>Gammaproteobacteria</taxon>
        <taxon>Lysobacterales</taxon>
        <taxon>Lysobacteraceae</taxon>
        <taxon>Xanthomonas</taxon>
    </lineage>
</organism>
<dbReference type="Proteomes" id="UP000052230">
    <property type="component" value="Unassembled WGS sequence"/>
</dbReference>
<keyword evidence="2" id="KW-1185">Reference proteome</keyword>